<dbReference type="Pfam" id="PF00482">
    <property type="entry name" value="T2SSF"/>
    <property type="match status" value="2"/>
</dbReference>
<dbReference type="InterPro" id="IPR018076">
    <property type="entry name" value="T2SS_GspF_dom"/>
</dbReference>
<keyword evidence="6 7" id="KW-0472">Membrane</keyword>
<feature type="transmembrane region" description="Helical" evidence="7">
    <location>
        <begin position="153"/>
        <end position="179"/>
    </location>
</feature>
<name>A0A917ER21_9BACI</name>
<dbReference type="InterPro" id="IPR003004">
    <property type="entry name" value="GspF/PilC"/>
</dbReference>
<keyword evidence="4 7" id="KW-0812">Transmembrane</keyword>
<dbReference type="Gene3D" id="1.20.81.30">
    <property type="entry name" value="Type II secretion system (T2SS), domain F"/>
    <property type="match status" value="2"/>
</dbReference>
<dbReference type="NCBIfam" id="NF041012">
    <property type="entry name" value="T4P_ComGB"/>
    <property type="match status" value="1"/>
</dbReference>
<evidence type="ECO:0000256" key="1">
    <source>
        <dbReference type="ARBA" id="ARBA00004651"/>
    </source>
</evidence>
<reference evidence="9" key="2">
    <citation type="submission" date="2020-09" db="EMBL/GenBank/DDBJ databases">
        <authorList>
            <person name="Sun Q."/>
            <person name="Zhou Y."/>
        </authorList>
    </citation>
    <scope>NUCLEOTIDE SEQUENCE</scope>
    <source>
        <strain evidence="9">CGMCC 1.12698</strain>
    </source>
</reference>
<evidence type="ECO:0000256" key="3">
    <source>
        <dbReference type="ARBA" id="ARBA00022475"/>
    </source>
</evidence>
<dbReference type="AlphaFoldDB" id="A0A917ER21"/>
<feature type="domain" description="Type II secretion system protein GspF" evidence="8">
    <location>
        <begin position="14"/>
        <end position="134"/>
    </location>
</feature>
<keyword evidence="10" id="KW-1185">Reference proteome</keyword>
<evidence type="ECO:0000256" key="4">
    <source>
        <dbReference type="ARBA" id="ARBA00022692"/>
    </source>
</evidence>
<evidence type="ECO:0000259" key="8">
    <source>
        <dbReference type="Pfam" id="PF00482"/>
    </source>
</evidence>
<keyword evidence="3" id="KW-1003">Cell membrane</keyword>
<feature type="transmembrane region" description="Helical" evidence="7">
    <location>
        <begin position="113"/>
        <end position="133"/>
    </location>
</feature>
<evidence type="ECO:0000256" key="5">
    <source>
        <dbReference type="ARBA" id="ARBA00022989"/>
    </source>
</evidence>
<evidence type="ECO:0000313" key="10">
    <source>
        <dbReference type="Proteomes" id="UP000605259"/>
    </source>
</evidence>
<comment type="caution">
    <text evidence="9">The sequence shown here is derived from an EMBL/GenBank/DDBJ whole genome shotgun (WGS) entry which is preliminary data.</text>
</comment>
<gene>
    <name evidence="9" type="primary">comGB</name>
    <name evidence="9" type="ORF">GCM10007140_24760</name>
</gene>
<dbReference type="RefSeq" id="WP_188388808.1">
    <property type="nucleotide sequence ID" value="NZ_BMFK01000002.1"/>
</dbReference>
<protein>
    <submittedName>
        <fullName evidence="9">Competence protein ComG</fullName>
    </submittedName>
</protein>
<comment type="similarity">
    <text evidence="2">Belongs to the GSP F family.</text>
</comment>
<feature type="transmembrane region" description="Helical" evidence="7">
    <location>
        <begin position="316"/>
        <end position="337"/>
    </location>
</feature>
<sequence>MKKQIWKLKDQALFLQRLGDLLGKGYSLLQALEFLHLQMSLREQQQLMKSVDELKKGAALHDVLKELYFHRDVLAYFFYAHNHGDLSFACKRAALILQKKVAYQTQLSKIARYPLFLVTFLFFILLFFNMILLPQFQTLFETMNVSTSSFTVVVFFLLRTFPSMFVIFIVFLLLFLLYYHYFFCKLPQKQQVQYKLLIPYVRTIVRIMYTYYFSSQFSSLLQGGLSVTESLAIMNKQRHHTFFREEAKELMELLKEGRDFSELMANRTYYEQDISYIIAHGQANGTLSIELEDYSEYLLEKLEQKLKAGMAVIQPVVYGSIAVIVIMVYIAMLIPMFQLLGSI</sequence>
<dbReference type="InterPro" id="IPR047692">
    <property type="entry name" value="T4P_ComGB"/>
</dbReference>
<evidence type="ECO:0000256" key="2">
    <source>
        <dbReference type="ARBA" id="ARBA00005745"/>
    </source>
</evidence>
<dbReference type="PANTHER" id="PTHR30012">
    <property type="entry name" value="GENERAL SECRETION PATHWAY PROTEIN"/>
    <property type="match status" value="1"/>
</dbReference>
<evidence type="ECO:0000256" key="7">
    <source>
        <dbReference type="SAM" id="Phobius"/>
    </source>
</evidence>
<dbReference type="InterPro" id="IPR042094">
    <property type="entry name" value="T2SS_GspF_sf"/>
</dbReference>
<keyword evidence="5 7" id="KW-1133">Transmembrane helix</keyword>
<accession>A0A917ER21</accession>
<dbReference type="EMBL" id="BMFK01000002">
    <property type="protein sequence ID" value="GGE73924.1"/>
    <property type="molecule type" value="Genomic_DNA"/>
</dbReference>
<evidence type="ECO:0000256" key="6">
    <source>
        <dbReference type="ARBA" id="ARBA00023136"/>
    </source>
</evidence>
<dbReference type="PRINTS" id="PR00812">
    <property type="entry name" value="BCTERIALGSPF"/>
</dbReference>
<dbReference type="PANTHER" id="PTHR30012:SF0">
    <property type="entry name" value="TYPE II SECRETION SYSTEM PROTEIN F-RELATED"/>
    <property type="match status" value="1"/>
</dbReference>
<evidence type="ECO:0000313" key="9">
    <source>
        <dbReference type="EMBL" id="GGE73924.1"/>
    </source>
</evidence>
<comment type="subcellular location">
    <subcellularLocation>
        <location evidence="1">Cell membrane</location>
        <topology evidence="1">Multi-pass membrane protein</topology>
    </subcellularLocation>
</comment>
<reference evidence="9" key="1">
    <citation type="journal article" date="2014" name="Int. J. Syst. Evol. Microbiol.">
        <title>Complete genome sequence of Corynebacterium casei LMG S-19264T (=DSM 44701T), isolated from a smear-ripened cheese.</title>
        <authorList>
            <consortium name="US DOE Joint Genome Institute (JGI-PGF)"/>
            <person name="Walter F."/>
            <person name="Albersmeier A."/>
            <person name="Kalinowski J."/>
            <person name="Ruckert C."/>
        </authorList>
    </citation>
    <scope>NUCLEOTIDE SEQUENCE</scope>
    <source>
        <strain evidence="9">CGMCC 1.12698</strain>
    </source>
</reference>
<organism evidence="9 10">
    <name type="scientific">Priestia taiwanensis</name>
    <dbReference type="NCBI Taxonomy" id="1347902"/>
    <lineage>
        <taxon>Bacteria</taxon>
        <taxon>Bacillati</taxon>
        <taxon>Bacillota</taxon>
        <taxon>Bacilli</taxon>
        <taxon>Bacillales</taxon>
        <taxon>Bacillaceae</taxon>
        <taxon>Priestia</taxon>
    </lineage>
</organism>
<dbReference type="Proteomes" id="UP000605259">
    <property type="component" value="Unassembled WGS sequence"/>
</dbReference>
<dbReference type="GO" id="GO:0005886">
    <property type="term" value="C:plasma membrane"/>
    <property type="evidence" value="ECO:0007669"/>
    <property type="project" value="UniProtKB-SubCell"/>
</dbReference>
<proteinExistence type="inferred from homology"/>
<feature type="domain" description="Type II secretion system protein GspF" evidence="8">
    <location>
        <begin position="213"/>
        <end position="335"/>
    </location>
</feature>